<feature type="transmembrane region" description="Helical" evidence="1">
    <location>
        <begin position="64"/>
        <end position="84"/>
    </location>
</feature>
<dbReference type="Gene3D" id="3.30.565.10">
    <property type="entry name" value="Histidine kinase-like ATPase, C-terminal domain"/>
    <property type="match status" value="1"/>
</dbReference>
<accession>A0ABS5UQB0</accession>
<evidence type="ECO:0000256" key="1">
    <source>
        <dbReference type="SAM" id="Phobius"/>
    </source>
</evidence>
<evidence type="ECO:0000313" key="3">
    <source>
        <dbReference type="Proteomes" id="UP000773064"/>
    </source>
</evidence>
<evidence type="ECO:0000313" key="2">
    <source>
        <dbReference type="EMBL" id="MBT1173029.1"/>
    </source>
</evidence>
<sequence length="341" mass="37596">MTIVSVVLIACIAATPVMPRLSQWLVIGCYCVSLLPLGYTVVQDVSLAIAIGILAYLYPFTDGVAAVVVATIGGQINAVVVYSQSSFFDIAAFARVILPLATAWVCGYAANLHQKSIHMQRLAEKHLAAEKENERLQANAKIAVRMHDTLTNDLSCISAIAHQHPDDPEWNVILRRSQSAFVQAHAVIDYLSGRGIREGDGGPFMERLRQQLDEDGKYLDFLGYHGVPELHGEALVTTHDAEEEILALLKEIGTNIQRHAVPGDESYILNVDVTAEGVEIFETNDVSRTVLSEAERSGRGLAMHREQIKRLGGILDTNLDGQLWILHADIPWDKRMMVPKR</sequence>
<dbReference type="InterPro" id="IPR036890">
    <property type="entry name" value="HATPase_C_sf"/>
</dbReference>
<feature type="transmembrane region" description="Helical" evidence="1">
    <location>
        <begin position="90"/>
        <end position="111"/>
    </location>
</feature>
<gene>
    <name evidence="2" type="ORF">JS528_06595</name>
</gene>
<evidence type="ECO:0008006" key="4">
    <source>
        <dbReference type="Google" id="ProtNLM"/>
    </source>
</evidence>
<comment type="caution">
    <text evidence="2">The sequence shown here is derived from an EMBL/GenBank/DDBJ whole genome shotgun (WGS) entry which is preliminary data.</text>
</comment>
<dbReference type="EMBL" id="JAFEJS010000006">
    <property type="protein sequence ID" value="MBT1173029.1"/>
    <property type="molecule type" value="Genomic_DNA"/>
</dbReference>
<dbReference type="RefSeq" id="WP_214358306.1">
    <property type="nucleotide sequence ID" value="NZ_JAFEJS010000006.1"/>
</dbReference>
<reference evidence="2 3" key="1">
    <citation type="journal article" date="2021" name="Environ. Microbiol.">
        <title>Genetic insights into the dark matter of the mammalian gut microbiota through targeted genome reconstruction.</title>
        <authorList>
            <person name="Lugli G.A."/>
            <person name="Alessandri G."/>
            <person name="Milani C."/>
            <person name="Viappiani A."/>
            <person name="Fontana F."/>
            <person name="Tarracchini C."/>
            <person name="Mancabelli L."/>
            <person name="Argentini C."/>
            <person name="Ruiz L."/>
            <person name="Margolles A."/>
            <person name="van Sinderen D."/>
            <person name="Turroni F."/>
            <person name="Ventura M."/>
        </authorList>
    </citation>
    <scope>NUCLEOTIDE SEQUENCE [LARGE SCALE GENOMIC DNA]</scope>
    <source>
        <strain evidence="2 3">MA2</strain>
    </source>
</reference>
<proteinExistence type="predicted"/>
<dbReference type="Proteomes" id="UP000773064">
    <property type="component" value="Unassembled WGS sequence"/>
</dbReference>
<keyword evidence="1" id="KW-0472">Membrane</keyword>
<keyword evidence="1" id="KW-0812">Transmembrane</keyword>
<protein>
    <recommendedName>
        <fullName evidence="4">Histidine kinase</fullName>
    </recommendedName>
</protein>
<organism evidence="2 3">
    <name type="scientific">Bifidobacterium santillanense</name>
    <dbReference type="NCBI Taxonomy" id="2809028"/>
    <lineage>
        <taxon>Bacteria</taxon>
        <taxon>Bacillati</taxon>
        <taxon>Actinomycetota</taxon>
        <taxon>Actinomycetes</taxon>
        <taxon>Bifidobacteriales</taxon>
        <taxon>Bifidobacteriaceae</taxon>
        <taxon>Bifidobacterium</taxon>
    </lineage>
</organism>
<keyword evidence="1" id="KW-1133">Transmembrane helix</keyword>
<name>A0ABS5UQB0_9BIFI</name>
<keyword evidence="3" id="KW-1185">Reference proteome</keyword>